<evidence type="ECO:0000256" key="10">
    <source>
        <dbReference type="ARBA" id="ARBA00047899"/>
    </source>
</evidence>
<dbReference type="FunFam" id="1.10.510.10:FF:000060">
    <property type="entry name" value="G-type lectin S-receptor-like serine/threonine-protein kinase"/>
    <property type="match status" value="1"/>
</dbReference>
<keyword evidence="6 17" id="KW-0418">Kinase</keyword>
<dbReference type="STRING" id="63057.A0A2P5AU86"/>
<dbReference type="Pfam" id="PF00954">
    <property type="entry name" value="S_locus_glycop"/>
    <property type="match status" value="1"/>
</dbReference>
<dbReference type="Pfam" id="PF11883">
    <property type="entry name" value="DUF3403"/>
    <property type="match status" value="1"/>
</dbReference>
<dbReference type="PROSITE" id="PS00108">
    <property type="entry name" value="PROTEIN_KINASE_ST"/>
    <property type="match status" value="1"/>
</dbReference>
<comment type="caution">
    <text evidence="17">The sequence shown here is derived from an EMBL/GenBank/DDBJ whole genome shotgun (WGS) entry which is preliminary data.</text>
</comment>
<dbReference type="PANTHER" id="PTHR27002:SF864">
    <property type="entry name" value="RECEPTOR-LIKE SERINE_THREONINE-PROTEIN KINASE"/>
    <property type="match status" value="1"/>
</dbReference>
<dbReference type="PROSITE" id="PS50948">
    <property type="entry name" value="PAN"/>
    <property type="match status" value="1"/>
</dbReference>
<dbReference type="Gene3D" id="3.30.200.20">
    <property type="entry name" value="Phosphorylase Kinase, domain 1"/>
    <property type="match status" value="1"/>
</dbReference>
<keyword evidence="4" id="KW-0732">Signal</keyword>
<dbReference type="SMART" id="SM00220">
    <property type="entry name" value="S_TKc"/>
    <property type="match status" value="1"/>
</dbReference>
<evidence type="ECO:0000256" key="1">
    <source>
        <dbReference type="ARBA" id="ARBA00012513"/>
    </source>
</evidence>
<reference evidence="18" key="1">
    <citation type="submission" date="2016-06" db="EMBL/GenBank/DDBJ databases">
        <title>Parallel loss of symbiosis genes in relatives of nitrogen-fixing non-legume Parasponia.</title>
        <authorList>
            <person name="Van Velzen R."/>
            <person name="Holmer R."/>
            <person name="Bu F."/>
            <person name="Rutten L."/>
            <person name="Van Zeijl A."/>
            <person name="Liu W."/>
            <person name="Santuari L."/>
            <person name="Cao Q."/>
            <person name="Sharma T."/>
            <person name="Shen D."/>
            <person name="Roswanjaya Y."/>
            <person name="Wardhani T."/>
            <person name="Kalhor M.S."/>
            <person name="Jansen J."/>
            <person name="Van den Hoogen J."/>
            <person name="Gungor B."/>
            <person name="Hartog M."/>
            <person name="Hontelez J."/>
            <person name="Verver J."/>
            <person name="Yang W.-C."/>
            <person name="Schijlen E."/>
            <person name="Repin R."/>
            <person name="Schilthuizen M."/>
            <person name="Schranz E."/>
            <person name="Heidstra R."/>
            <person name="Miyata K."/>
            <person name="Fedorova E."/>
            <person name="Kohlen W."/>
            <person name="Bisseling T."/>
            <person name="Smit S."/>
            <person name="Geurts R."/>
        </authorList>
    </citation>
    <scope>NUCLEOTIDE SEQUENCE [LARGE SCALE GENOMIC DNA]</scope>
    <source>
        <strain evidence="18">cv. RG33-2</strain>
    </source>
</reference>
<keyword evidence="5" id="KW-0547">Nucleotide-binding</keyword>
<evidence type="ECO:0000259" key="16">
    <source>
        <dbReference type="PROSITE" id="PS50948"/>
    </source>
</evidence>
<dbReference type="GO" id="GO:0004674">
    <property type="term" value="F:protein serine/threonine kinase activity"/>
    <property type="evidence" value="ECO:0007669"/>
    <property type="project" value="UniProtKB-KW"/>
</dbReference>
<dbReference type="Pfam" id="PF07714">
    <property type="entry name" value="PK_Tyr_Ser-Thr"/>
    <property type="match status" value="1"/>
</dbReference>
<comment type="caution">
    <text evidence="12">Lacks conserved residue(s) required for the propagation of feature annotation.</text>
</comment>
<dbReference type="InterPro" id="IPR000858">
    <property type="entry name" value="S_locus_glycoprot_dom"/>
</dbReference>
<accession>A0A2P5AU86</accession>
<organism evidence="17 18">
    <name type="scientific">Trema orientale</name>
    <name type="common">Charcoal tree</name>
    <name type="synonym">Celtis orientalis</name>
    <dbReference type="NCBI Taxonomy" id="63057"/>
    <lineage>
        <taxon>Eukaryota</taxon>
        <taxon>Viridiplantae</taxon>
        <taxon>Streptophyta</taxon>
        <taxon>Embryophyta</taxon>
        <taxon>Tracheophyta</taxon>
        <taxon>Spermatophyta</taxon>
        <taxon>Magnoliopsida</taxon>
        <taxon>eudicotyledons</taxon>
        <taxon>Gunneridae</taxon>
        <taxon>Pentapetalae</taxon>
        <taxon>rosids</taxon>
        <taxon>fabids</taxon>
        <taxon>Rosales</taxon>
        <taxon>Cannabaceae</taxon>
        <taxon>Trema</taxon>
    </lineage>
</organism>
<evidence type="ECO:0000256" key="6">
    <source>
        <dbReference type="ARBA" id="ARBA00022777"/>
    </source>
</evidence>
<dbReference type="InterPro" id="IPR021820">
    <property type="entry name" value="S-locus_recpt_kinase_C"/>
</dbReference>
<dbReference type="GO" id="GO:0005524">
    <property type="term" value="F:ATP binding"/>
    <property type="evidence" value="ECO:0007669"/>
    <property type="project" value="UniProtKB-KW"/>
</dbReference>
<evidence type="ECO:0000256" key="3">
    <source>
        <dbReference type="ARBA" id="ARBA00022679"/>
    </source>
</evidence>
<dbReference type="PANTHER" id="PTHR27002">
    <property type="entry name" value="RECEPTOR-LIKE SERINE/THREONINE-PROTEIN KINASE SD1-8"/>
    <property type="match status" value="1"/>
</dbReference>
<dbReference type="AlphaFoldDB" id="A0A2P5AU86"/>
<feature type="domain" description="Apple" evidence="16">
    <location>
        <begin position="128"/>
        <end position="206"/>
    </location>
</feature>
<keyword evidence="18" id="KW-1185">Reference proteome</keyword>
<dbReference type="EMBL" id="JXTC01000697">
    <property type="protein sequence ID" value="PON40099.1"/>
    <property type="molecule type" value="Genomic_DNA"/>
</dbReference>
<dbReference type="InParanoid" id="A0A2P5AU86"/>
<evidence type="ECO:0000313" key="18">
    <source>
        <dbReference type="Proteomes" id="UP000237000"/>
    </source>
</evidence>
<dbReference type="Gene3D" id="1.10.510.10">
    <property type="entry name" value="Transferase(Phosphotransferase) domain 1"/>
    <property type="match status" value="1"/>
</dbReference>
<sequence length="607" mass="68185">MASIHQQIQLLIQTVVNNSNTIFVFNETHVYYIFENVENSSMTRFWVNPSGSLQQLRWNRGTGDWAPIIFSLQRDECDTFGRCGPNGLCDNNHSPVCHCPTGFVPRVPQDWASLDSSGGCVLRTQLNCSDGERFKRFSGVKLPYSSEFLVNRSVVSKQDCELICRRNCSCVAYSISQVTGCAVWFNDLVDIRVYNDGGQDLYIRLAASEFGSDKEGKRKAVIISASIVSGFLLLILVGAYIIRKRTSSSHINQADAINNSNEDEDPILLEEDIELPSFGLDTIANATDNFSSTNKIGEGGFGPVYRGTLSTGQEVAVKRLSKDSGQGLTEFKNEVILISKLQHRNLVRLLGCCIHREDRMLIYEYMPKKSLDLYIFNQIRSTAVDWQKRFDIIVGIARGLLYLHRDSRLRIIHRDLKASNILLDSEMNPKISDFGLARIFGGDQTQVNTKRVVGTYGYMSPEYAIDGHFSMKSDVFSFGVMVLEIVSGKKNRGFDHPDHDLNLLGHAWKLWNEGGPMELVDALLENVHASEVLRCIQVGLLCVQKRPEERPLMSSVLYMLDSDNASLPQPKQPGFYVERVHTETDSSSSWNKSYASTELTVTTLHGR</sequence>
<keyword evidence="7" id="KW-0067">ATP-binding</keyword>
<dbReference type="PROSITE" id="PS50011">
    <property type="entry name" value="PROTEIN_KINASE_DOM"/>
    <property type="match status" value="1"/>
</dbReference>
<dbReference type="GO" id="GO:0005886">
    <property type="term" value="C:plasma membrane"/>
    <property type="evidence" value="ECO:0007669"/>
    <property type="project" value="TreeGrafter"/>
</dbReference>
<evidence type="ECO:0000256" key="5">
    <source>
        <dbReference type="ARBA" id="ARBA00022741"/>
    </source>
</evidence>
<keyword evidence="13" id="KW-0812">Transmembrane</keyword>
<evidence type="ECO:0000256" key="7">
    <source>
        <dbReference type="ARBA" id="ARBA00022840"/>
    </source>
</evidence>
<feature type="domain" description="Protein kinase" evidence="14">
    <location>
        <begin position="290"/>
        <end position="567"/>
    </location>
</feature>
<gene>
    <name evidence="17" type="ORF">TorRG33x02_341280</name>
</gene>
<evidence type="ECO:0000256" key="8">
    <source>
        <dbReference type="ARBA" id="ARBA00023157"/>
    </source>
</evidence>
<dbReference type="Proteomes" id="UP000237000">
    <property type="component" value="Unassembled WGS sequence"/>
</dbReference>
<name>A0A2P5AU86_TREOI</name>
<evidence type="ECO:0000256" key="13">
    <source>
        <dbReference type="SAM" id="Phobius"/>
    </source>
</evidence>
<evidence type="ECO:0000313" key="17">
    <source>
        <dbReference type="EMBL" id="PON40099.1"/>
    </source>
</evidence>
<keyword evidence="12" id="KW-0245">EGF-like domain</keyword>
<feature type="domain" description="EGF-like" evidence="15">
    <location>
        <begin position="73"/>
        <end position="109"/>
    </location>
</feature>
<dbReference type="InterPro" id="IPR011009">
    <property type="entry name" value="Kinase-like_dom_sf"/>
</dbReference>
<dbReference type="GO" id="GO:0048544">
    <property type="term" value="P:recognition of pollen"/>
    <property type="evidence" value="ECO:0007669"/>
    <property type="project" value="InterPro"/>
</dbReference>
<keyword evidence="13" id="KW-0472">Membrane</keyword>
<evidence type="ECO:0000256" key="9">
    <source>
        <dbReference type="ARBA" id="ARBA00023180"/>
    </source>
</evidence>
<feature type="transmembrane region" description="Helical" evidence="13">
    <location>
        <begin position="220"/>
        <end position="242"/>
    </location>
</feature>
<dbReference type="InterPro" id="IPR000742">
    <property type="entry name" value="EGF"/>
</dbReference>
<evidence type="ECO:0000256" key="2">
    <source>
        <dbReference type="ARBA" id="ARBA00022527"/>
    </source>
</evidence>
<keyword evidence="2" id="KW-0723">Serine/threonine-protein kinase</keyword>
<keyword evidence="13" id="KW-1133">Transmembrane helix</keyword>
<comment type="catalytic activity">
    <reaction evidence="10">
        <text>L-threonyl-[protein] + ATP = O-phospho-L-threonyl-[protein] + ADP + H(+)</text>
        <dbReference type="Rhea" id="RHEA:46608"/>
        <dbReference type="Rhea" id="RHEA-COMP:11060"/>
        <dbReference type="Rhea" id="RHEA-COMP:11605"/>
        <dbReference type="ChEBI" id="CHEBI:15378"/>
        <dbReference type="ChEBI" id="CHEBI:30013"/>
        <dbReference type="ChEBI" id="CHEBI:30616"/>
        <dbReference type="ChEBI" id="CHEBI:61977"/>
        <dbReference type="ChEBI" id="CHEBI:456216"/>
        <dbReference type="EC" id="2.7.11.1"/>
    </reaction>
</comment>
<comment type="catalytic activity">
    <reaction evidence="11">
        <text>L-seryl-[protein] + ATP = O-phospho-L-seryl-[protein] + ADP + H(+)</text>
        <dbReference type="Rhea" id="RHEA:17989"/>
        <dbReference type="Rhea" id="RHEA-COMP:9863"/>
        <dbReference type="Rhea" id="RHEA-COMP:11604"/>
        <dbReference type="ChEBI" id="CHEBI:15378"/>
        <dbReference type="ChEBI" id="CHEBI:29999"/>
        <dbReference type="ChEBI" id="CHEBI:30616"/>
        <dbReference type="ChEBI" id="CHEBI:83421"/>
        <dbReference type="ChEBI" id="CHEBI:456216"/>
        <dbReference type="EC" id="2.7.11.1"/>
    </reaction>
</comment>
<dbReference type="FunFam" id="3.30.200.20:FF:000195">
    <property type="entry name" value="G-type lectin S-receptor-like serine/threonine-protein kinase"/>
    <property type="match status" value="1"/>
</dbReference>
<dbReference type="Pfam" id="PF08276">
    <property type="entry name" value="PAN_2"/>
    <property type="match status" value="1"/>
</dbReference>
<keyword evidence="8" id="KW-1015">Disulfide bond</keyword>
<keyword evidence="9" id="KW-0325">Glycoprotein</keyword>
<dbReference type="EC" id="2.7.11.1" evidence="1"/>
<dbReference type="InterPro" id="IPR003609">
    <property type="entry name" value="Pan_app"/>
</dbReference>
<dbReference type="SUPFAM" id="SSF56112">
    <property type="entry name" value="Protein kinase-like (PK-like)"/>
    <property type="match status" value="1"/>
</dbReference>
<dbReference type="SMART" id="SM00473">
    <property type="entry name" value="PAN_AP"/>
    <property type="match status" value="1"/>
</dbReference>
<dbReference type="InterPro" id="IPR001245">
    <property type="entry name" value="Ser-Thr/Tyr_kinase_cat_dom"/>
</dbReference>
<dbReference type="PROSITE" id="PS50026">
    <property type="entry name" value="EGF_3"/>
    <property type="match status" value="1"/>
</dbReference>
<protein>
    <recommendedName>
        <fullName evidence="1">non-specific serine/threonine protein kinase</fullName>
        <ecNumber evidence="1">2.7.11.1</ecNumber>
    </recommendedName>
</protein>
<dbReference type="InterPro" id="IPR008271">
    <property type="entry name" value="Ser/Thr_kinase_AS"/>
</dbReference>
<keyword evidence="3" id="KW-0808">Transferase</keyword>
<evidence type="ECO:0000259" key="14">
    <source>
        <dbReference type="PROSITE" id="PS50011"/>
    </source>
</evidence>
<dbReference type="CDD" id="cd14066">
    <property type="entry name" value="STKc_IRAK"/>
    <property type="match status" value="1"/>
</dbReference>
<evidence type="ECO:0000256" key="12">
    <source>
        <dbReference type="PROSITE-ProRule" id="PRU00076"/>
    </source>
</evidence>
<evidence type="ECO:0000256" key="4">
    <source>
        <dbReference type="ARBA" id="ARBA00022729"/>
    </source>
</evidence>
<evidence type="ECO:0000256" key="11">
    <source>
        <dbReference type="ARBA" id="ARBA00048679"/>
    </source>
</evidence>
<evidence type="ECO:0000259" key="15">
    <source>
        <dbReference type="PROSITE" id="PS50026"/>
    </source>
</evidence>
<dbReference type="InterPro" id="IPR000719">
    <property type="entry name" value="Prot_kinase_dom"/>
</dbReference>
<proteinExistence type="predicted"/>
<dbReference type="CDD" id="cd01098">
    <property type="entry name" value="PAN_AP_plant"/>
    <property type="match status" value="1"/>
</dbReference>
<dbReference type="OrthoDB" id="4062651at2759"/>